<dbReference type="EMBL" id="ML996210">
    <property type="protein sequence ID" value="KAF2730748.1"/>
    <property type="molecule type" value="Genomic_DNA"/>
</dbReference>
<comment type="caution">
    <text evidence="1">The sequence shown here is derived from an EMBL/GenBank/DDBJ whole genome shotgun (WGS) entry which is preliminary data.</text>
</comment>
<sequence>MLWCRQIKTQHANRLPPRQANMFQNGCAALHGMELTQATRFELAASIHERHPLWSIWPHTMLQYFATVAPTPTHLPLHDPPACMLGPPIPGSANSRSTQGRLLESLAPKQHVPEIQDRTPPWPRVFPSNGSIRTTAGQETIPISATTKTEGPSTAALVPAMRGTSPSCPAILGTCKGKPARLKPSHQAALCLSRSELSCIGLKVPYIGLA</sequence>
<evidence type="ECO:0000313" key="1">
    <source>
        <dbReference type="EMBL" id="KAF2730748.1"/>
    </source>
</evidence>
<accession>A0A9P4QSU3</accession>
<keyword evidence="2" id="KW-1185">Reference proteome</keyword>
<protein>
    <submittedName>
        <fullName evidence="1">Uncharacterized protein</fullName>
    </submittedName>
</protein>
<dbReference type="AlphaFoldDB" id="A0A9P4QSU3"/>
<evidence type="ECO:0000313" key="2">
    <source>
        <dbReference type="Proteomes" id="UP000799444"/>
    </source>
</evidence>
<name>A0A9P4QSU3_9PLEO</name>
<dbReference type="Proteomes" id="UP000799444">
    <property type="component" value="Unassembled WGS sequence"/>
</dbReference>
<proteinExistence type="predicted"/>
<gene>
    <name evidence="1" type="ORF">EJ04DRAFT_31065</name>
</gene>
<organism evidence="1 2">
    <name type="scientific">Polyplosphaeria fusca</name>
    <dbReference type="NCBI Taxonomy" id="682080"/>
    <lineage>
        <taxon>Eukaryota</taxon>
        <taxon>Fungi</taxon>
        <taxon>Dikarya</taxon>
        <taxon>Ascomycota</taxon>
        <taxon>Pezizomycotina</taxon>
        <taxon>Dothideomycetes</taxon>
        <taxon>Pleosporomycetidae</taxon>
        <taxon>Pleosporales</taxon>
        <taxon>Tetraplosphaeriaceae</taxon>
        <taxon>Polyplosphaeria</taxon>
    </lineage>
</organism>
<reference evidence="1" key="1">
    <citation type="journal article" date="2020" name="Stud. Mycol.">
        <title>101 Dothideomycetes genomes: a test case for predicting lifestyles and emergence of pathogens.</title>
        <authorList>
            <person name="Haridas S."/>
            <person name="Albert R."/>
            <person name="Binder M."/>
            <person name="Bloem J."/>
            <person name="Labutti K."/>
            <person name="Salamov A."/>
            <person name="Andreopoulos B."/>
            <person name="Baker S."/>
            <person name="Barry K."/>
            <person name="Bills G."/>
            <person name="Bluhm B."/>
            <person name="Cannon C."/>
            <person name="Castanera R."/>
            <person name="Culley D."/>
            <person name="Daum C."/>
            <person name="Ezra D."/>
            <person name="Gonzalez J."/>
            <person name="Henrissat B."/>
            <person name="Kuo A."/>
            <person name="Liang C."/>
            <person name="Lipzen A."/>
            <person name="Lutzoni F."/>
            <person name="Magnuson J."/>
            <person name="Mondo S."/>
            <person name="Nolan M."/>
            <person name="Ohm R."/>
            <person name="Pangilinan J."/>
            <person name="Park H.-J."/>
            <person name="Ramirez L."/>
            <person name="Alfaro M."/>
            <person name="Sun H."/>
            <person name="Tritt A."/>
            <person name="Yoshinaga Y."/>
            <person name="Zwiers L.-H."/>
            <person name="Turgeon B."/>
            <person name="Goodwin S."/>
            <person name="Spatafora J."/>
            <person name="Crous P."/>
            <person name="Grigoriev I."/>
        </authorList>
    </citation>
    <scope>NUCLEOTIDE SEQUENCE</scope>
    <source>
        <strain evidence="1">CBS 125425</strain>
    </source>
</reference>